<gene>
    <name evidence="4" type="primary">dacB</name>
    <name evidence="4" type="ORF">HXN33_00770</name>
</gene>
<proteinExistence type="inferred from homology"/>
<evidence type="ECO:0000313" key="5">
    <source>
        <dbReference type="Proteomes" id="UP000757461"/>
    </source>
</evidence>
<dbReference type="GO" id="GO:0006508">
    <property type="term" value="P:proteolysis"/>
    <property type="evidence" value="ECO:0007669"/>
    <property type="project" value="InterPro"/>
</dbReference>
<dbReference type="PRINTS" id="PR00922">
    <property type="entry name" value="DADACBPTASE3"/>
</dbReference>
<dbReference type="Proteomes" id="UP000757461">
    <property type="component" value="Unassembled WGS sequence"/>
</dbReference>
<dbReference type="InterPro" id="IPR012338">
    <property type="entry name" value="Beta-lactam/transpept-like"/>
</dbReference>
<reference evidence="4" key="1">
    <citation type="submission" date="2020-04" db="EMBL/GenBank/DDBJ databases">
        <title>Deep metagenomics examines the oral microbiome during advanced dental caries in children, revealing novel taxa and co-occurrences with host molecules.</title>
        <authorList>
            <person name="Baker J.L."/>
            <person name="Morton J.T."/>
            <person name="Dinis M."/>
            <person name="Alvarez R."/>
            <person name="Tran N.C."/>
            <person name="Knight R."/>
            <person name="Edlund A."/>
        </authorList>
    </citation>
    <scope>NUCLEOTIDE SEQUENCE</scope>
    <source>
        <strain evidence="4">JCVI_25_bin.9</strain>
    </source>
</reference>
<dbReference type="Gene3D" id="3.50.80.20">
    <property type="entry name" value="D-Ala-D-Ala carboxypeptidase C, peptidase S13"/>
    <property type="match status" value="1"/>
</dbReference>
<dbReference type="SUPFAM" id="SSF56601">
    <property type="entry name" value="beta-lactamase/transpeptidase-like"/>
    <property type="match status" value="1"/>
</dbReference>
<comment type="similarity">
    <text evidence="1">Belongs to the peptidase S13 family.</text>
</comment>
<evidence type="ECO:0000256" key="2">
    <source>
        <dbReference type="ARBA" id="ARBA00022801"/>
    </source>
</evidence>
<keyword evidence="4" id="KW-0121">Carboxypeptidase</keyword>
<dbReference type="RefSeq" id="WP_278513047.1">
    <property type="nucleotide sequence ID" value="NZ_CAKAQX010000013.1"/>
</dbReference>
<dbReference type="EMBL" id="JABZSQ010000006">
    <property type="protein sequence ID" value="MBF1414085.1"/>
    <property type="molecule type" value="Genomic_DNA"/>
</dbReference>
<dbReference type="GO" id="GO:0000270">
    <property type="term" value="P:peptidoglycan metabolic process"/>
    <property type="evidence" value="ECO:0007669"/>
    <property type="project" value="TreeGrafter"/>
</dbReference>
<dbReference type="PANTHER" id="PTHR30023">
    <property type="entry name" value="D-ALANYL-D-ALANINE CARBOXYPEPTIDASE"/>
    <property type="match status" value="1"/>
</dbReference>
<dbReference type="PANTHER" id="PTHR30023:SF0">
    <property type="entry name" value="PENICILLIN-SENSITIVE CARBOXYPEPTIDASE A"/>
    <property type="match status" value="1"/>
</dbReference>
<keyword evidence="4" id="KW-0645">Protease</keyword>
<accession>A0A930HXK1</accession>
<dbReference type="Gene3D" id="3.40.710.10">
    <property type="entry name" value="DD-peptidase/beta-lactamase superfamily"/>
    <property type="match status" value="1"/>
</dbReference>
<keyword evidence="2 4" id="KW-0378">Hydrolase</keyword>
<name>A0A930HXK1_9BACT</name>
<dbReference type="NCBIfam" id="TIGR00666">
    <property type="entry name" value="PBP4"/>
    <property type="match status" value="1"/>
</dbReference>
<organism evidence="4 5">
    <name type="scientific">Prevotella histicola</name>
    <dbReference type="NCBI Taxonomy" id="470565"/>
    <lineage>
        <taxon>Bacteria</taxon>
        <taxon>Pseudomonadati</taxon>
        <taxon>Bacteroidota</taxon>
        <taxon>Bacteroidia</taxon>
        <taxon>Bacteroidales</taxon>
        <taxon>Prevotellaceae</taxon>
        <taxon>Prevotella</taxon>
    </lineage>
</organism>
<feature type="chain" id="PRO_5037933773" evidence="3">
    <location>
        <begin position="22"/>
        <end position="438"/>
    </location>
</feature>
<dbReference type="EC" id="3.4.16.4" evidence="4"/>
<dbReference type="InterPro" id="IPR000667">
    <property type="entry name" value="Peptidase_S13"/>
</dbReference>
<feature type="signal peptide" evidence="3">
    <location>
        <begin position="1"/>
        <end position="21"/>
    </location>
</feature>
<comment type="caution">
    <text evidence="4">The sequence shown here is derived from an EMBL/GenBank/DDBJ whole genome shotgun (WGS) entry which is preliminary data.</text>
</comment>
<evidence type="ECO:0000313" key="4">
    <source>
        <dbReference type="EMBL" id="MBF1414085.1"/>
    </source>
</evidence>
<dbReference type="GO" id="GO:0009002">
    <property type="term" value="F:serine-type D-Ala-D-Ala carboxypeptidase activity"/>
    <property type="evidence" value="ECO:0007669"/>
    <property type="project" value="UniProtKB-EC"/>
</dbReference>
<evidence type="ECO:0000256" key="1">
    <source>
        <dbReference type="ARBA" id="ARBA00006096"/>
    </source>
</evidence>
<dbReference type="AlphaFoldDB" id="A0A930HXK1"/>
<dbReference type="Pfam" id="PF02113">
    <property type="entry name" value="Peptidase_S13"/>
    <property type="match status" value="2"/>
</dbReference>
<sequence length="438" mass="48760">MKLKSLSVLALSIVMSLPIHAQIYLDSTEIAKVLNPKATVIQSKTTVEDSDSDEETDSIIPAFATDSHLSWKENITARLDGIFHTSLLQTVQAGVMIWDLTDDVPLYQYNERMHMRPASTMKCLTAIAALDKLGSDYTLKTRVYYTGEIEDSTHVLHGDLYCLGGMDPMFDNSDMRELVNTIRNEGITQIDGNIYTDLSFKERNRLGEGWCWDDKNPTLSPLLIERRDEFISRFCSALRSSGITFNGTTDERQTPAEARPIATQSHSIRQVLQRMMKVSDNLYAEAVFYQLAASEGTRWASARTGRQYENALFEKLGLNARDYYVADGSGLSLYNYVSAELEVKMLRYAYQKQDIYGALLPSLPIAGTDGTLKKRMRGTPAEGNVRAKTGTVKGVSSLAGYLTASNGHLICFAIINNGGLTNSPMRNFQNKICVALCQ</sequence>
<protein>
    <submittedName>
        <fullName evidence="4">D-alanyl-D-alanine carboxypeptidase/D-alanyl-D-alanine-endopeptidase</fullName>
        <ecNumber evidence="4">3.4.16.4</ecNumber>
    </submittedName>
</protein>
<keyword evidence="3" id="KW-0732">Signal</keyword>
<evidence type="ECO:0000256" key="3">
    <source>
        <dbReference type="SAM" id="SignalP"/>
    </source>
</evidence>